<dbReference type="Proteomes" id="UP000034074">
    <property type="component" value="Unassembled WGS sequence"/>
</dbReference>
<comment type="caution">
    <text evidence="4">The sequence shown here is derived from an EMBL/GenBank/DDBJ whole genome shotgun (WGS) entry which is preliminary data.</text>
</comment>
<dbReference type="InterPro" id="IPR002104">
    <property type="entry name" value="Integrase_catalytic"/>
</dbReference>
<dbReference type="Gene3D" id="1.10.443.10">
    <property type="entry name" value="Intergrase catalytic core"/>
    <property type="match status" value="1"/>
</dbReference>
<dbReference type="EMBL" id="JJPN01000006">
    <property type="protein sequence ID" value="KKG75623.1"/>
    <property type="molecule type" value="Genomic_DNA"/>
</dbReference>
<name>A0A0F8JIQ6_METMZ</name>
<dbReference type="GO" id="GO:0006310">
    <property type="term" value="P:DNA recombination"/>
    <property type="evidence" value="ECO:0007669"/>
    <property type="project" value="UniProtKB-KW"/>
</dbReference>
<dbReference type="GO" id="GO:0003677">
    <property type="term" value="F:DNA binding"/>
    <property type="evidence" value="ECO:0007669"/>
    <property type="project" value="InterPro"/>
</dbReference>
<evidence type="ECO:0000313" key="6">
    <source>
        <dbReference type="EMBL" id="KKH07223.1"/>
    </source>
</evidence>
<dbReference type="InterPro" id="IPR011010">
    <property type="entry name" value="DNA_brk_join_enz"/>
</dbReference>
<feature type="region of interest" description="Disordered" evidence="2">
    <location>
        <begin position="18"/>
        <end position="40"/>
    </location>
</feature>
<evidence type="ECO:0000313" key="11">
    <source>
        <dbReference type="Proteomes" id="UP000034944"/>
    </source>
</evidence>
<sequence>MEKKQIEVTDEELEALNRYRSRGTKKKSQTVKTDKYPKSGYKKDPDNLHLYVKDVRILTPKEYESLKSVIPTDRHKTCFDILLITEMRYEEFLRLYDHKEWYNEKRNIIHLPEEAQLKHKRKQIERTIHPLPYGFNYLMKAFWNGRKPPLEATWNQNIQRWAKIAGLNPYGMSVKTTRKTLESWQIAAGIPESTVCLRAGHDSVTSMQHYQGLAFSDDERRDIKKQLTEWGILK</sequence>
<evidence type="ECO:0000313" key="9">
    <source>
        <dbReference type="Proteomes" id="UP000034074"/>
    </source>
</evidence>
<dbReference type="AlphaFoldDB" id="A0A0F8JIQ6"/>
<evidence type="ECO:0000313" key="7">
    <source>
        <dbReference type="EMBL" id="KKH09958.1"/>
    </source>
</evidence>
<dbReference type="EMBL" id="JJPY01000045">
    <property type="protein sequence ID" value="KKH09958.1"/>
    <property type="molecule type" value="Genomic_DNA"/>
</dbReference>
<proteinExistence type="predicted"/>
<dbReference type="RefSeq" id="WP_080936270.1">
    <property type="nucleotide sequence ID" value="NZ_JJPN01000006.1"/>
</dbReference>
<evidence type="ECO:0000313" key="10">
    <source>
        <dbReference type="Proteomes" id="UP000034820"/>
    </source>
</evidence>
<accession>A0A0F8JIQ6</accession>
<feature type="domain" description="Tyr recombinase" evidence="3">
    <location>
        <begin position="53"/>
        <end position="225"/>
    </location>
</feature>
<dbReference type="GO" id="GO:0015074">
    <property type="term" value="P:DNA integration"/>
    <property type="evidence" value="ECO:0007669"/>
    <property type="project" value="InterPro"/>
</dbReference>
<reference evidence="8 9" key="1">
    <citation type="journal article" date="2015" name="ISME J.">
        <title>Genomic and phenotypic differentiation among Methanosarcina mazei populations from Columbia River sediment.</title>
        <authorList>
            <person name="Youngblut N.D."/>
            <person name="Wirth J.S."/>
            <person name="Henriksen J.R."/>
            <person name="Smith M."/>
            <person name="Simon H."/>
            <person name="Metcalf W.W."/>
            <person name="Whitaker R.J."/>
        </authorList>
    </citation>
    <scope>NUCLEOTIDE SEQUENCE [LARGE SCALE GENOMIC DNA]</scope>
    <source>
        <strain evidence="4 9">3.H.A.1A.2</strain>
        <strain evidence="5 8">3.H.A.2.5</strain>
        <strain evidence="7 10">3.H.T.1A.1</strain>
        <strain evidence="6 11">3.H.T.1A.2</strain>
    </source>
</reference>
<feature type="compositionally biased region" description="Basic residues" evidence="2">
    <location>
        <begin position="19"/>
        <end position="29"/>
    </location>
</feature>
<gene>
    <name evidence="4" type="ORF">DU46_17735</name>
    <name evidence="7" type="ORF">DU51_00550</name>
    <name evidence="5" type="ORF">DU61_18265</name>
    <name evidence="6" type="ORF">DU62_16020</name>
</gene>
<evidence type="ECO:0000313" key="8">
    <source>
        <dbReference type="Proteomes" id="UP000033889"/>
    </source>
</evidence>
<dbReference type="EMBL" id="JJPQ01000038">
    <property type="protein sequence ID" value="KKG84510.1"/>
    <property type="molecule type" value="Genomic_DNA"/>
</dbReference>
<protein>
    <submittedName>
        <fullName evidence="4">Integrase</fullName>
    </submittedName>
</protein>
<keyword evidence="1" id="KW-0233">DNA recombination</keyword>
<evidence type="ECO:0000256" key="1">
    <source>
        <dbReference type="ARBA" id="ARBA00023172"/>
    </source>
</evidence>
<dbReference type="EMBL" id="JJPZ01000146">
    <property type="protein sequence ID" value="KKH07223.1"/>
    <property type="molecule type" value="Genomic_DNA"/>
</dbReference>
<evidence type="ECO:0000313" key="4">
    <source>
        <dbReference type="EMBL" id="KKG75623.1"/>
    </source>
</evidence>
<dbReference type="Proteomes" id="UP000033889">
    <property type="component" value="Unassembled WGS sequence"/>
</dbReference>
<evidence type="ECO:0000256" key="2">
    <source>
        <dbReference type="SAM" id="MobiDB-lite"/>
    </source>
</evidence>
<dbReference type="OrthoDB" id="359100at2157"/>
<dbReference type="InterPro" id="IPR013762">
    <property type="entry name" value="Integrase-like_cat_sf"/>
</dbReference>
<evidence type="ECO:0000313" key="5">
    <source>
        <dbReference type="EMBL" id="KKG84510.1"/>
    </source>
</evidence>
<organism evidence="4 9">
    <name type="scientific">Methanosarcina mazei</name>
    <name type="common">Methanosarcina frisia</name>
    <dbReference type="NCBI Taxonomy" id="2209"/>
    <lineage>
        <taxon>Archaea</taxon>
        <taxon>Methanobacteriati</taxon>
        <taxon>Methanobacteriota</taxon>
        <taxon>Stenosarchaea group</taxon>
        <taxon>Methanomicrobia</taxon>
        <taxon>Methanosarcinales</taxon>
        <taxon>Methanosarcinaceae</taxon>
        <taxon>Methanosarcina</taxon>
    </lineage>
</organism>
<evidence type="ECO:0000259" key="3">
    <source>
        <dbReference type="PROSITE" id="PS51898"/>
    </source>
</evidence>
<dbReference type="PATRIC" id="fig|2209.71.peg.3884"/>
<dbReference type="SUPFAM" id="SSF56349">
    <property type="entry name" value="DNA breaking-rejoining enzymes"/>
    <property type="match status" value="1"/>
</dbReference>
<dbReference type="PROSITE" id="PS51898">
    <property type="entry name" value="TYR_RECOMBINASE"/>
    <property type="match status" value="1"/>
</dbReference>
<dbReference type="Proteomes" id="UP000034820">
    <property type="component" value="Unassembled WGS sequence"/>
</dbReference>
<dbReference type="Proteomes" id="UP000034944">
    <property type="component" value="Unassembled WGS sequence"/>
</dbReference>